<evidence type="ECO:0000256" key="1">
    <source>
        <dbReference type="ARBA" id="ARBA00011073"/>
    </source>
</evidence>
<name>A0A1H7S383_STRJI</name>
<dbReference type="AlphaFoldDB" id="A0A1H7S383"/>
<keyword evidence="7" id="KW-0812">Transmembrane</keyword>
<keyword evidence="7" id="KW-1133">Transmembrane helix</keyword>
<dbReference type="InterPro" id="IPR000209">
    <property type="entry name" value="Peptidase_S8/S53_dom"/>
</dbReference>
<dbReference type="GO" id="GO:0004252">
    <property type="term" value="F:serine-type endopeptidase activity"/>
    <property type="evidence" value="ECO:0007669"/>
    <property type="project" value="UniProtKB-UniRule"/>
</dbReference>
<keyword evidence="3 5" id="KW-0378">Hydrolase</keyword>
<feature type="transmembrane region" description="Helical" evidence="7">
    <location>
        <begin position="383"/>
        <end position="402"/>
    </location>
</feature>
<feature type="active site" description="Charge relay system" evidence="5">
    <location>
        <position position="63"/>
    </location>
</feature>
<evidence type="ECO:0000313" key="11">
    <source>
        <dbReference type="Proteomes" id="UP000183015"/>
    </source>
</evidence>
<dbReference type="Gene3D" id="3.40.50.200">
    <property type="entry name" value="Peptidase S8/S53 domain"/>
    <property type="match status" value="1"/>
</dbReference>
<dbReference type="GO" id="GO:0006508">
    <property type="term" value="P:proteolysis"/>
    <property type="evidence" value="ECO:0007669"/>
    <property type="project" value="UniProtKB-KW"/>
</dbReference>
<dbReference type="Pfam" id="PF00082">
    <property type="entry name" value="Peptidase_S8"/>
    <property type="match status" value="1"/>
</dbReference>
<comment type="similarity">
    <text evidence="1 5">Belongs to the peptidase S8 family.</text>
</comment>
<evidence type="ECO:0000256" key="2">
    <source>
        <dbReference type="ARBA" id="ARBA00022670"/>
    </source>
</evidence>
<dbReference type="PRINTS" id="PR00723">
    <property type="entry name" value="SUBTILISIN"/>
</dbReference>
<dbReference type="SUPFAM" id="SSF52743">
    <property type="entry name" value="Subtilisin-like"/>
    <property type="match status" value="1"/>
</dbReference>
<evidence type="ECO:0000256" key="5">
    <source>
        <dbReference type="PROSITE-ProRule" id="PRU01240"/>
    </source>
</evidence>
<reference evidence="11" key="1">
    <citation type="submission" date="2016-10" db="EMBL/GenBank/DDBJ databases">
        <authorList>
            <person name="Varghese N."/>
        </authorList>
    </citation>
    <scope>NUCLEOTIDE SEQUENCE [LARGE SCALE GENOMIC DNA]</scope>
    <source>
        <strain evidence="11">DSM 45096 / BCRC 16803 / CGMCC 4.1857 / CIP 109030 / JCM 12277 / KCTC 19219 / NBRC 100920 / 33214</strain>
    </source>
</reference>
<dbReference type="PANTHER" id="PTHR43806:SF11">
    <property type="entry name" value="CEREVISIN-RELATED"/>
    <property type="match status" value="1"/>
</dbReference>
<keyword evidence="7" id="KW-0472">Membrane</keyword>
<proteinExistence type="inferred from homology"/>
<feature type="signal peptide" evidence="8">
    <location>
        <begin position="1"/>
        <end position="29"/>
    </location>
</feature>
<feature type="region of interest" description="Disordered" evidence="6">
    <location>
        <begin position="407"/>
        <end position="437"/>
    </location>
</feature>
<dbReference type="PANTHER" id="PTHR43806">
    <property type="entry name" value="PEPTIDASE S8"/>
    <property type="match status" value="1"/>
</dbReference>
<dbReference type="STRING" id="235985.SAMN05414137_111134"/>
<evidence type="ECO:0000259" key="9">
    <source>
        <dbReference type="Pfam" id="PF00082"/>
    </source>
</evidence>
<keyword evidence="2 5" id="KW-0645">Protease</keyword>
<dbReference type="InterPro" id="IPR015500">
    <property type="entry name" value="Peptidase_S8_subtilisin-rel"/>
</dbReference>
<protein>
    <submittedName>
        <fullName evidence="10">Serine protease, subtilisin family</fullName>
    </submittedName>
</protein>
<dbReference type="InterPro" id="IPR023827">
    <property type="entry name" value="Peptidase_S8_Asp-AS"/>
</dbReference>
<keyword evidence="11" id="KW-1185">Reference proteome</keyword>
<evidence type="ECO:0000313" key="10">
    <source>
        <dbReference type="EMBL" id="SEL67091.1"/>
    </source>
</evidence>
<sequence length="437" mass="43693">MGFGRALRGLVAVALAGVVSAGWTPAAHADQARDAQWMLADYQAPQTVWPHSTGKGVTVAVIDSGVRASHMDLRGQVLPGTDFAFGGNGQTDHSAEGHGTGMASIIAGHGRGSHGADGVMGLAPGAKILPVGIGGSGQVGFGVDYVPQAIRYAVDHGARVICLSLGTPSAEPAQEAAVAYAEQHDVVLVAAAGNDGTTRKEYPASWPGVVKVGAVDERHRPWSGSNRGGVTVAAPGVHMVRDGAASDTQVVEATGTSDSTAVVAAIAALYRSAHPQLTAGQTIDYILETAVRSPDLSASDPALGHGIARPDLGRVLAAGPAAGPLPQATDPTGGAWVKASAGADAGGGAARGRQPAPHSAAEPGAQFGTWLGDAGPGGIPRGVVYGVLAVLAGVAVVGQIVLDRRRRRGAEPVEEPAEQPDAAFPSPPACDGNVPTG</sequence>
<evidence type="ECO:0000256" key="6">
    <source>
        <dbReference type="SAM" id="MobiDB-lite"/>
    </source>
</evidence>
<evidence type="ECO:0000256" key="7">
    <source>
        <dbReference type="SAM" id="Phobius"/>
    </source>
</evidence>
<dbReference type="InterPro" id="IPR036852">
    <property type="entry name" value="Peptidase_S8/S53_dom_sf"/>
</dbReference>
<gene>
    <name evidence="10" type="ORF">SAMN05414137_111134</name>
</gene>
<dbReference type="EMBL" id="FOAZ01000011">
    <property type="protein sequence ID" value="SEL67091.1"/>
    <property type="molecule type" value="Genomic_DNA"/>
</dbReference>
<feature type="chain" id="PRO_5010158518" evidence="8">
    <location>
        <begin position="30"/>
        <end position="437"/>
    </location>
</feature>
<feature type="compositionally biased region" description="Low complexity" evidence="6">
    <location>
        <begin position="318"/>
        <end position="328"/>
    </location>
</feature>
<dbReference type="PROSITE" id="PS00136">
    <property type="entry name" value="SUBTILASE_ASP"/>
    <property type="match status" value="1"/>
</dbReference>
<dbReference type="Proteomes" id="UP000183015">
    <property type="component" value="Unassembled WGS sequence"/>
</dbReference>
<accession>A0A1H7S383</accession>
<feature type="active site" description="Charge relay system" evidence="5">
    <location>
        <position position="98"/>
    </location>
</feature>
<dbReference type="eggNOG" id="COG1404">
    <property type="taxonomic scope" value="Bacteria"/>
</dbReference>
<keyword evidence="8" id="KW-0732">Signal</keyword>
<dbReference type="InterPro" id="IPR050131">
    <property type="entry name" value="Peptidase_S8_subtilisin-like"/>
</dbReference>
<evidence type="ECO:0000256" key="3">
    <source>
        <dbReference type="ARBA" id="ARBA00022801"/>
    </source>
</evidence>
<organism evidence="10 11">
    <name type="scientific">Streptacidiphilus jiangxiensis</name>
    <dbReference type="NCBI Taxonomy" id="235985"/>
    <lineage>
        <taxon>Bacteria</taxon>
        <taxon>Bacillati</taxon>
        <taxon>Actinomycetota</taxon>
        <taxon>Actinomycetes</taxon>
        <taxon>Kitasatosporales</taxon>
        <taxon>Streptomycetaceae</taxon>
        <taxon>Streptacidiphilus</taxon>
    </lineage>
</organism>
<feature type="region of interest" description="Disordered" evidence="6">
    <location>
        <begin position="88"/>
        <end position="107"/>
    </location>
</feature>
<evidence type="ECO:0000256" key="4">
    <source>
        <dbReference type="ARBA" id="ARBA00022825"/>
    </source>
</evidence>
<dbReference type="PROSITE" id="PS51892">
    <property type="entry name" value="SUBTILASE"/>
    <property type="match status" value="1"/>
</dbReference>
<dbReference type="OrthoDB" id="9798386at2"/>
<keyword evidence="4 5" id="KW-0720">Serine protease</keyword>
<feature type="domain" description="Peptidase S8/S53" evidence="9">
    <location>
        <begin position="54"/>
        <end position="305"/>
    </location>
</feature>
<evidence type="ECO:0000256" key="8">
    <source>
        <dbReference type="SAM" id="SignalP"/>
    </source>
</evidence>
<feature type="active site" description="Charge relay system" evidence="5">
    <location>
        <position position="257"/>
    </location>
</feature>
<feature type="region of interest" description="Disordered" evidence="6">
    <location>
        <begin position="318"/>
        <end position="368"/>
    </location>
</feature>
<dbReference type="RefSeq" id="WP_075004014.1">
    <property type="nucleotide sequence ID" value="NZ_FOAZ01000011.1"/>
</dbReference>